<accession>S6B3F7</accession>
<feature type="region of interest" description="Disordered" evidence="1">
    <location>
        <begin position="1"/>
        <end position="26"/>
    </location>
</feature>
<protein>
    <submittedName>
        <fullName evidence="2">Uncharacterized protein</fullName>
    </submittedName>
</protein>
<name>S6B3F7_BABBO</name>
<sequence length="99" mass="11056">MPMNQDVDGQPADSLQSDEDGGSQSMGDIFMDAITAVGSTMRSTFVEANRCIKSCVYPCKQRCIKLYDDITSNFQVNGTRNWYNDEHLLRFGNDCGSSR</sequence>
<evidence type="ECO:0000313" key="2">
    <source>
        <dbReference type="EMBL" id="BAN65983.1"/>
    </source>
</evidence>
<dbReference type="EMBL" id="AK442189">
    <property type="protein sequence ID" value="BAN65983.1"/>
    <property type="molecule type" value="mRNA"/>
</dbReference>
<dbReference type="AlphaFoldDB" id="S6B3F7"/>
<organism evidence="2">
    <name type="scientific">Babesia bovis</name>
    <dbReference type="NCBI Taxonomy" id="5865"/>
    <lineage>
        <taxon>Eukaryota</taxon>
        <taxon>Sar</taxon>
        <taxon>Alveolata</taxon>
        <taxon>Apicomplexa</taxon>
        <taxon>Aconoidasida</taxon>
        <taxon>Piroplasmida</taxon>
        <taxon>Babesiidae</taxon>
        <taxon>Babesia</taxon>
    </lineage>
</organism>
<reference evidence="2" key="1">
    <citation type="journal article" date="2014" name="BMC Genomics">
        <title>The Babesia bovis gene and promoter model: an update from full-length EST analysis.</title>
        <authorList>
            <person name="Yamagishi J."/>
            <person name="Wakaguri H."/>
            <person name="Yokoyama N."/>
            <person name="Yamashita R."/>
            <person name="Suzuki Y."/>
            <person name="Xuan X."/>
            <person name="Igarashi I."/>
        </authorList>
    </citation>
    <scope>NUCLEOTIDE SEQUENCE</scope>
    <source>
        <strain evidence="2">Texas</strain>
    </source>
</reference>
<proteinExistence type="evidence at transcript level"/>
<evidence type="ECO:0000256" key="1">
    <source>
        <dbReference type="SAM" id="MobiDB-lite"/>
    </source>
</evidence>
<gene>
    <name evidence="2" type="primary">BBOV_II000150</name>
</gene>
<dbReference type="VEuPathDB" id="PiroplasmaDB:BBOV_II000150"/>